<protein>
    <submittedName>
        <fullName evidence="1">Uncharacterized protein</fullName>
    </submittedName>
</protein>
<keyword evidence="2" id="KW-1185">Reference proteome</keyword>
<gene>
    <name evidence="1" type="ORF">SCHPADRAFT_1003469</name>
</gene>
<sequence length="164" mass="18555">MSRLYQTQTAFQILLTTGLAYHCWLATTARSLLPREYLPFLLNNAGMFGEWASGVEDAMTRRNPANARFDDAGVRQRWRSELDSTLLTSINSFAYRDKTPICLSSYSPLWAYIDDERVSSRDISCADDVGTHGRPARSVLYATSWNCAGRMERSKTCRVVGRPN</sequence>
<dbReference type="EMBL" id="KQ086985">
    <property type="protein sequence ID" value="KLO03821.1"/>
    <property type="molecule type" value="Genomic_DNA"/>
</dbReference>
<dbReference type="AlphaFoldDB" id="A0A0H2RFV4"/>
<name>A0A0H2RFV4_9AGAM</name>
<evidence type="ECO:0000313" key="2">
    <source>
        <dbReference type="Proteomes" id="UP000053477"/>
    </source>
</evidence>
<dbReference type="Proteomes" id="UP000053477">
    <property type="component" value="Unassembled WGS sequence"/>
</dbReference>
<proteinExistence type="predicted"/>
<dbReference type="InParanoid" id="A0A0H2RFV4"/>
<organism evidence="1 2">
    <name type="scientific">Schizopora paradoxa</name>
    <dbReference type="NCBI Taxonomy" id="27342"/>
    <lineage>
        <taxon>Eukaryota</taxon>
        <taxon>Fungi</taxon>
        <taxon>Dikarya</taxon>
        <taxon>Basidiomycota</taxon>
        <taxon>Agaricomycotina</taxon>
        <taxon>Agaricomycetes</taxon>
        <taxon>Hymenochaetales</taxon>
        <taxon>Schizoporaceae</taxon>
        <taxon>Schizopora</taxon>
    </lineage>
</organism>
<accession>A0A0H2RFV4</accession>
<evidence type="ECO:0000313" key="1">
    <source>
        <dbReference type="EMBL" id="KLO03821.1"/>
    </source>
</evidence>
<reference evidence="1 2" key="1">
    <citation type="submission" date="2015-04" db="EMBL/GenBank/DDBJ databases">
        <title>Complete genome sequence of Schizopora paradoxa KUC8140, a cosmopolitan wood degrader in East Asia.</title>
        <authorList>
            <consortium name="DOE Joint Genome Institute"/>
            <person name="Min B."/>
            <person name="Park H."/>
            <person name="Jang Y."/>
            <person name="Kim J.-J."/>
            <person name="Kim K.H."/>
            <person name="Pangilinan J."/>
            <person name="Lipzen A."/>
            <person name="Riley R."/>
            <person name="Grigoriev I.V."/>
            <person name="Spatafora J.W."/>
            <person name="Choi I.-G."/>
        </authorList>
    </citation>
    <scope>NUCLEOTIDE SEQUENCE [LARGE SCALE GENOMIC DNA]</scope>
    <source>
        <strain evidence="1 2">KUC8140</strain>
    </source>
</reference>